<feature type="signal peptide" evidence="10">
    <location>
        <begin position="1"/>
        <end position="23"/>
    </location>
</feature>
<feature type="active site" description="Charge relay system" evidence="7">
    <location>
        <position position="335"/>
    </location>
</feature>
<dbReference type="InterPro" id="IPR015500">
    <property type="entry name" value="Peptidase_S8_subtilisin-rel"/>
</dbReference>
<protein>
    <recommendedName>
        <fullName evidence="6">subtilisin</fullName>
        <ecNumber evidence="6">3.4.21.62</ecNumber>
    </recommendedName>
</protein>
<dbReference type="FunFam" id="3.40.50.200:FF:000014">
    <property type="entry name" value="Proteinase K"/>
    <property type="match status" value="1"/>
</dbReference>
<dbReference type="EC" id="3.4.21.62" evidence="6"/>
<dbReference type="InterPro" id="IPR034193">
    <property type="entry name" value="PCSK9_ProteinaseK-like"/>
</dbReference>
<dbReference type="PRINTS" id="PR00723">
    <property type="entry name" value="SUBTILISIN"/>
</dbReference>
<reference evidence="13" key="2">
    <citation type="submission" date="2008-08" db="EMBL/GenBank/DDBJ databases">
        <authorList>
            <consortium name="Diatom Consortium"/>
            <person name="Grigoriev I."/>
            <person name="Grimwood J."/>
            <person name="Kuo A."/>
            <person name="Otillar R.P."/>
            <person name="Salamov A."/>
            <person name="Detter J.C."/>
            <person name="Lindquist E."/>
            <person name="Shapiro H."/>
            <person name="Lucas S."/>
            <person name="Glavina del Rio T."/>
            <person name="Pitluck S."/>
            <person name="Rokhsar D."/>
            <person name="Bowler C."/>
        </authorList>
    </citation>
    <scope>GENOME REANNOTATION</scope>
    <source>
        <strain evidence="13">CCAP 1055/1</strain>
    </source>
</reference>
<dbReference type="GeneID" id="7203773"/>
<dbReference type="InterPro" id="IPR036852">
    <property type="entry name" value="Peptidase_S8/S53_dom_sf"/>
</dbReference>
<dbReference type="InterPro" id="IPR022398">
    <property type="entry name" value="Peptidase_S8_His-AS"/>
</dbReference>
<evidence type="ECO:0000256" key="6">
    <source>
        <dbReference type="ARBA" id="ARBA00023619"/>
    </source>
</evidence>
<dbReference type="GO" id="GO:0004252">
    <property type="term" value="F:serine-type endopeptidase activity"/>
    <property type="evidence" value="ECO:0007669"/>
    <property type="project" value="UniProtKB-UniRule"/>
</dbReference>
<reference evidence="12 13" key="1">
    <citation type="journal article" date="2008" name="Nature">
        <title>The Phaeodactylum genome reveals the evolutionary history of diatom genomes.</title>
        <authorList>
            <person name="Bowler C."/>
            <person name="Allen A.E."/>
            <person name="Badger J.H."/>
            <person name="Grimwood J."/>
            <person name="Jabbari K."/>
            <person name="Kuo A."/>
            <person name="Maheswari U."/>
            <person name="Martens C."/>
            <person name="Maumus F."/>
            <person name="Otillar R.P."/>
            <person name="Rayko E."/>
            <person name="Salamov A."/>
            <person name="Vandepoele K."/>
            <person name="Beszteri B."/>
            <person name="Gruber A."/>
            <person name="Heijde M."/>
            <person name="Katinka M."/>
            <person name="Mock T."/>
            <person name="Valentin K."/>
            <person name="Verret F."/>
            <person name="Berges J.A."/>
            <person name="Brownlee C."/>
            <person name="Cadoret J.P."/>
            <person name="Chiovitti A."/>
            <person name="Choi C.J."/>
            <person name="Coesel S."/>
            <person name="De Martino A."/>
            <person name="Detter J.C."/>
            <person name="Durkin C."/>
            <person name="Falciatore A."/>
            <person name="Fournet J."/>
            <person name="Haruta M."/>
            <person name="Huysman M.J."/>
            <person name="Jenkins B.D."/>
            <person name="Jiroutova K."/>
            <person name="Jorgensen R.E."/>
            <person name="Joubert Y."/>
            <person name="Kaplan A."/>
            <person name="Kroger N."/>
            <person name="Kroth P.G."/>
            <person name="La Roche J."/>
            <person name="Lindquist E."/>
            <person name="Lommer M."/>
            <person name="Martin-Jezequel V."/>
            <person name="Lopez P.J."/>
            <person name="Lucas S."/>
            <person name="Mangogna M."/>
            <person name="McGinnis K."/>
            <person name="Medlin L.K."/>
            <person name="Montsant A."/>
            <person name="Oudot-Le Secq M.P."/>
            <person name="Napoli C."/>
            <person name="Obornik M."/>
            <person name="Parker M.S."/>
            <person name="Petit J.L."/>
            <person name="Porcel B.M."/>
            <person name="Poulsen N."/>
            <person name="Robison M."/>
            <person name="Rychlewski L."/>
            <person name="Rynearson T.A."/>
            <person name="Schmutz J."/>
            <person name="Shapiro H."/>
            <person name="Siaut M."/>
            <person name="Stanley M."/>
            <person name="Sussman M.R."/>
            <person name="Taylor A.R."/>
            <person name="Vardi A."/>
            <person name="von Dassow P."/>
            <person name="Vyverman W."/>
            <person name="Willis A."/>
            <person name="Wyrwicz L.S."/>
            <person name="Rokhsar D.S."/>
            <person name="Weissenbach J."/>
            <person name="Armbrust E.V."/>
            <person name="Green B.R."/>
            <person name="Van de Peer Y."/>
            <person name="Grigoriev I.V."/>
        </authorList>
    </citation>
    <scope>NUCLEOTIDE SEQUENCE [LARGE SCALE GENOMIC DNA]</scope>
    <source>
        <strain evidence="12 13">CCAP 1055/1</strain>
    </source>
</reference>
<feature type="chain" id="PRO_5002855516" description="subtilisin" evidence="10">
    <location>
        <begin position="24"/>
        <end position="582"/>
    </location>
</feature>
<dbReference type="GO" id="GO:0006508">
    <property type="term" value="P:proteolysis"/>
    <property type="evidence" value="ECO:0007669"/>
    <property type="project" value="UniProtKB-KW"/>
</dbReference>
<evidence type="ECO:0000256" key="1">
    <source>
        <dbReference type="ARBA" id="ARBA00011073"/>
    </source>
</evidence>
<keyword evidence="4 7" id="KW-0720">Serine protease</keyword>
<name>B7G7C6_PHATC</name>
<feature type="region of interest" description="Disordered" evidence="9">
    <location>
        <begin position="390"/>
        <end position="513"/>
    </location>
</feature>
<dbReference type="RefSeq" id="XP_002183009.1">
    <property type="nucleotide sequence ID" value="XM_002182973.1"/>
</dbReference>
<keyword evidence="3 7" id="KW-0378">Hydrolase</keyword>
<feature type="domain" description="Peptidase S8/S53" evidence="11">
    <location>
        <begin position="140"/>
        <end position="354"/>
    </location>
</feature>
<dbReference type="Proteomes" id="UP000000759">
    <property type="component" value="Chromosome 17"/>
</dbReference>
<feature type="compositionally biased region" description="Polar residues" evidence="9">
    <location>
        <begin position="563"/>
        <end position="573"/>
    </location>
</feature>
<dbReference type="InterPro" id="IPR023827">
    <property type="entry name" value="Peptidase_S8_Asp-AS"/>
</dbReference>
<feature type="region of interest" description="Disordered" evidence="9">
    <location>
        <begin position="563"/>
        <end position="582"/>
    </location>
</feature>
<dbReference type="InterPro" id="IPR050131">
    <property type="entry name" value="Peptidase_S8_subtilisin-like"/>
</dbReference>
<dbReference type="PANTHER" id="PTHR43806:SF11">
    <property type="entry name" value="CEREVISIN-RELATED"/>
    <property type="match status" value="1"/>
</dbReference>
<dbReference type="PROSITE" id="PS51892">
    <property type="entry name" value="SUBTILASE"/>
    <property type="match status" value="1"/>
</dbReference>
<dbReference type="CDD" id="cd04077">
    <property type="entry name" value="Peptidases_S8_PCSK9_ProteinaseK_like"/>
    <property type="match status" value="1"/>
</dbReference>
<feature type="active site" description="Charge relay system" evidence="7">
    <location>
        <position position="181"/>
    </location>
</feature>
<dbReference type="PaxDb" id="2850-Phatr48494"/>
<evidence type="ECO:0000256" key="8">
    <source>
        <dbReference type="RuleBase" id="RU003355"/>
    </source>
</evidence>
<feature type="compositionally biased region" description="Polar residues" evidence="9">
    <location>
        <begin position="473"/>
        <end position="483"/>
    </location>
</feature>
<evidence type="ECO:0000256" key="4">
    <source>
        <dbReference type="ARBA" id="ARBA00022825"/>
    </source>
</evidence>
<dbReference type="Gene3D" id="3.40.50.200">
    <property type="entry name" value="Peptidase S8/S53 domain"/>
    <property type="match status" value="1"/>
</dbReference>
<dbReference type="PROSITE" id="PS00136">
    <property type="entry name" value="SUBTILASE_ASP"/>
    <property type="match status" value="1"/>
</dbReference>
<evidence type="ECO:0000256" key="5">
    <source>
        <dbReference type="ARBA" id="ARBA00023529"/>
    </source>
</evidence>
<keyword evidence="2 7" id="KW-0645">Protease</keyword>
<dbReference type="Pfam" id="PF00082">
    <property type="entry name" value="Peptidase_S8"/>
    <property type="match status" value="1"/>
</dbReference>
<dbReference type="KEGG" id="pti:PHATRDRAFT_48494"/>
<evidence type="ECO:0000256" key="9">
    <source>
        <dbReference type="SAM" id="MobiDB-lite"/>
    </source>
</evidence>
<keyword evidence="10" id="KW-0732">Signal</keyword>
<dbReference type="PROSITE" id="PS00138">
    <property type="entry name" value="SUBTILASE_SER"/>
    <property type="match status" value="1"/>
</dbReference>
<evidence type="ECO:0000256" key="2">
    <source>
        <dbReference type="ARBA" id="ARBA00022670"/>
    </source>
</evidence>
<accession>B7G7C6</accession>
<gene>
    <name evidence="12" type="ORF">PHATRDRAFT_48494</name>
</gene>
<evidence type="ECO:0000313" key="12">
    <source>
        <dbReference type="EMBL" id="EEC45745.1"/>
    </source>
</evidence>
<feature type="active site" description="Charge relay system" evidence="7">
    <location>
        <position position="149"/>
    </location>
</feature>
<dbReference type="GO" id="GO:0005615">
    <property type="term" value="C:extracellular space"/>
    <property type="evidence" value="ECO:0007669"/>
    <property type="project" value="TreeGrafter"/>
</dbReference>
<comment type="catalytic activity">
    <reaction evidence="5">
        <text>Hydrolysis of proteins with broad specificity for peptide bonds, and a preference for a large uncharged residue in P1. Hydrolyzes peptide amides.</text>
        <dbReference type="EC" id="3.4.21.62"/>
    </reaction>
</comment>
<dbReference type="InterPro" id="IPR000209">
    <property type="entry name" value="Peptidase_S8/S53_dom"/>
</dbReference>
<evidence type="ECO:0000256" key="7">
    <source>
        <dbReference type="PROSITE-ProRule" id="PRU01240"/>
    </source>
</evidence>
<comment type="similarity">
    <text evidence="1 7 8">Belongs to the peptidase S8 family.</text>
</comment>
<evidence type="ECO:0000259" key="11">
    <source>
        <dbReference type="Pfam" id="PF00082"/>
    </source>
</evidence>
<organism evidence="12 13">
    <name type="scientific">Phaeodactylum tricornutum (strain CCAP 1055/1)</name>
    <dbReference type="NCBI Taxonomy" id="556484"/>
    <lineage>
        <taxon>Eukaryota</taxon>
        <taxon>Sar</taxon>
        <taxon>Stramenopiles</taxon>
        <taxon>Ochrophyta</taxon>
        <taxon>Bacillariophyta</taxon>
        <taxon>Bacillariophyceae</taxon>
        <taxon>Bacillariophycidae</taxon>
        <taxon>Naviculales</taxon>
        <taxon>Phaeodactylaceae</taxon>
        <taxon>Phaeodactylum</taxon>
    </lineage>
</organism>
<dbReference type="OrthoDB" id="47834at2759"/>
<feature type="compositionally biased region" description="Low complexity" evidence="9">
    <location>
        <begin position="492"/>
        <end position="501"/>
    </location>
</feature>
<evidence type="ECO:0000256" key="10">
    <source>
        <dbReference type="SAM" id="SignalP"/>
    </source>
</evidence>
<sequence length="582" mass="61182">MTMEFFYLIVVMLTFLLLPSASASLGSHRKLNRAIGSEAIPGQYIIALDSNIPNSRGFATHILKRAFRNNIIATYDYAMKGFAVKDLPDMLLHFILNMDDVISVSEDAVVKAETVQTDPTWGLDIIDGQADNLYSYAFTGQGVDVYVLDTGIQANHPDLEGRVESCVSYSGEECGSDLNGHGTHVTGTVGSKTYGVAKKASLHDVKVLNQNGSGSYVGVIAGIDYVAQINNADPSRNIVMNLSLGGGFSPALNSAINSAADSGVVVVVAAGNSNEDACNSSPASAERALVVGSINNSNQRSVWSNWGSCVDIFAPGSGILSLSPNSGTSTKWGTSMASPHVAGVAALYLQARKSTDFITSDGLEDQLSSNLEGSPNLRISTAKLPLVALPTQSPSRAPTRQPTPAPTLQPTREPTGRPTPSPSNEPSEDAVPNLPTIDAIPLIEPDSSPPTKTPASFPTNAPVPPPTRAPTKAPSSAPSNTRAPTKAPTGASVTPPTSSPVLPQCQSSGQPTAGLAKEVGDHYFEAFSFDMLQKLSSPCDCKGVSKTVINLMLLLEERTMNATTHQTTNLGSSRKQKMDKQA</sequence>
<evidence type="ECO:0000313" key="13">
    <source>
        <dbReference type="Proteomes" id="UP000000759"/>
    </source>
</evidence>
<dbReference type="STRING" id="556484.B7G7C6"/>
<dbReference type="HOGENOM" id="CLU_011263_1_7_1"/>
<dbReference type="InParanoid" id="B7G7C6"/>
<dbReference type="InterPro" id="IPR023828">
    <property type="entry name" value="Peptidase_S8_Ser-AS"/>
</dbReference>
<proteinExistence type="inferred from homology"/>
<dbReference type="SUPFAM" id="SSF52743">
    <property type="entry name" value="Subtilisin-like"/>
    <property type="match status" value="1"/>
</dbReference>
<dbReference type="AlphaFoldDB" id="B7G7C6"/>
<dbReference type="SUPFAM" id="SSF54897">
    <property type="entry name" value="Protease propeptides/inhibitors"/>
    <property type="match status" value="1"/>
</dbReference>
<evidence type="ECO:0000256" key="3">
    <source>
        <dbReference type="ARBA" id="ARBA00022801"/>
    </source>
</evidence>
<dbReference type="EMBL" id="CM000619">
    <property type="protein sequence ID" value="EEC45745.1"/>
    <property type="molecule type" value="Genomic_DNA"/>
</dbReference>
<keyword evidence="13" id="KW-1185">Reference proteome</keyword>
<dbReference type="eggNOG" id="KOG1153">
    <property type="taxonomic scope" value="Eukaryota"/>
</dbReference>
<dbReference type="PROSITE" id="PS00137">
    <property type="entry name" value="SUBTILASE_HIS"/>
    <property type="match status" value="1"/>
</dbReference>
<dbReference type="PANTHER" id="PTHR43806">
    <property type="entry name" value="PEPTIDASE S8"/>
    <property type="match status" value="1"/>
</dbReference>